<protein>
    <submittedName>
        <fullName evidence="1">Uncharacterized protein</fullName>
    </submittedName>
</protein>
<dbReference type="AlphaFoldDB" id="A0AAE1I2C5"/>
<accession>A0AAE1I2C5</accession>
<dbReference type="EMBL" id="JAHWGI010001416">
    <property type="protein sequence ID" value="KAK3931080.1"/>
    <property type="molecule type" value="Genomic_DNA"/>
</dbReference>
<reference evidence="1" key="1">
    <citation type="submission" date="2021-07" db="EMBL/GenBank/DDBJ databases">
        <authorList>
            <person name="Catto M.A."/>
            <person name="Jacobson A."/>
            <person name="Kennedy G."/>
            <person name="Labadie P."/>
            <person name="Hunt B.G."/>
            <person name="Srinivasan R."/>
        </authorList>
    </citation>
    <scope>NUCLEOTIDE SEQUENCE</scope>
    <source>
        <strain evidence="1">PL_HMW_Pooled</strain>
        <tissue evidence="1">Head</tissue>
    </source>
</reference>
<gene>
    <name evidence="1" type="ORF">KUF71_024992</name>
</gene>
<name>A0AAE1I2C5_9NEOP</name>
<reference evidence="1" key="2">
    <citation type="journal article" date="2023" name="BMC Genomics">
        <title>Pest status, molecular evolution, and epigenetic factors derived from the genome assembly of Frankliniella fusca, a thysanopteran phytovirus vector.</title>
        <authorList>
            <person name="Catto M.A."/>
            <person name="Labadie P.E."/>
            <person name="Jacobson A.L."/>
            <person name="Kennedy G.G."/>
            <person name="Srinivasan R."/>
            <person name="Hunt B.G."/>
        </authorList>
    </citation>
    <scope>NUCLEOTIDE SEQUENCE</scope>
    <source>
        <strain evidence="1">PL_HMW_Pooled</strain>
    </source>
</reference>
<comment type="caution">
    <text evidence="1">The sequence shown here is derived from an EMBL/GenBank/DDBJ whole genome shotgun (WGS) entry which is preliminary data.</text>
</comment>
<evidence type="ECO:0000313" key="2">
    <source>
        <dbReference type="Proteomes" id="UP001219518"/>
    </source>
</evidence>
<keyword evidence="2" id="KW-1185">Reference proteome</keyword>
<organism evidence="1 2">
    <name type="scientific">Frankliniella fusca</name>
    <dbReference type="NCBI Taxonomy" id="407009"/>
    <lineage>
        <taxon>Eukaryota</taxon>
        <taxon>Metazoa</taxon>
        <taxon>Ecdysozoa</taxon>
        <taxon>Arthropoda</taxon>
        <taxon>Hexapoda</taxon>
        <taxon>Insecta</taxon>
        <taxon>Pterygota</taxon>
        <taxon>Neoptera</taxon>
        <taxon>Paraneoptera</taxon>
        <taxon>Thysanoptera</taxon>
        <taxon>Terebrantia</taxon>
        <taxon>Thripoidea</taxon>
        <taxon>Thripidae</taxon>
        <taxon>Frankliniella</taxon>
    </lineage>
</organism>
<evidence type="ECO:0000313" key="1">
    <source>
        <dbReference type="EMBL" id="KAK3931080.1"/>
    </source>
</evidence>
<proteinExistence type="predicted"/>
<sequence>MCQAMSSNKKALPEDRNESIVPFERPFPNFLQSRSLGKSRLPTASQVISFFRMSLKKRPQCFDPFRSHKHIVRNDLRYVREVDVELFPHLGIEMGFQWCANCRKRAAAEHNQLFHPKEVQSSVCDNHEASSSNCDTMPLDDIVPIEDTDRIDPSPDLFAEDPKDKVSMELFGPDVELSQKITSSLTIFENDLEVDTQNFSNERGEIIFNCEGAPINANTASEKCSFYVEGNYFTWKMVVNGPPDGEAGGGGIFDNVIANGQGNQQSPAQFYTVHVGGSSRDLGEAQKL</sequence>
<dbReference type="Proteomes" id="UP001219518">
    <property type="component" value="Unassembled WGS sequence"/>
</dbReference>